<accession>A0A172TRU1</accession>
<feature type="domain" description="GP-PDE" evidence="2">
    <location>
        <begin position="38"/>
        <end position="307"/>
    </location>
</feature>
<dbReference type="OrthoDB" id="384721at2"/>
<keyword evidence="1" id="KW-0732">Signal</keyword>
<dbReference type="STRING" id="1492898.SY85_02185"/>
<dbReference type="PROSITE" id="PS51257">
    <property type="entry name" value="PROKAR_LIPOPROTEIN"/>
    <property type="match status" value="1"/>
</dbReference>
<name>A0A172TRU1_9BACT</name>
<proteinExistence type="predicted"/>
<dbReference type="Proteomes" id="UP000077177">
    <property type="component" value="Chromosome"/>
</dbReference>
<evidence type="ECO:0000313" key="3">
    <source>
        <dbReference type="EMBL" id="ANE49483.1"/>
    </source>
</evidence>
<reference evidence="3 4" key="2">
    <citation type="journal article" date="2016" name="Int. J. Syst. Evol. Microbiol.">
        <title>Flavisolibacter tropicus sp. nov., isolated from tropical soil.</title>
        <authorList>
            <person name="Lee J.J."/>
            <person name="Kang M.S."/>
            <person name="Kim G.S."/>
            <person name="Lee C.S."/>
            <person name="Lim S."/>
            <person name="Lee J."/>
            <person name="Roh S.H."/>
            <person name="Kang H."/>
            <person name="Ha J.M."/>
            <person name="Bae S."/>
            <person name="Jung H.Y."/>
            <person name="Kim M.K."/>
        </authorList>
    </citation>
    <scope>NUCLEOTIDE SEQUENCE [LARGE SCALE GENOMIC DNA]</scope>
    <source>
        <strain evidence="3 4">LCS9</strain>
    </source>
</reference>
<dbReference type="PROSITE" id="PS51704">
    <property type="entry name" value="GP_PDE"/>
    <property type="match status" value="1"/>
</dbReference>
<reference evidence="4" key="1">
    <citation type="submission" date="2015-01" db="EMBL/GenBank/DDBJ databases">
        <title>Flavisolibacter sp./LCS9/ whole genome sequencing.</title>
        <authorList>
            <person name="Kim M.K."/>
            <person name="Srinivasan S."/>
            <person name="Lee J.-J."/>
        </authorList>
    </citation>
    <scope>NUCLEOTIDE SEQUENCE [LARGE SCALE GENOMIC DNA]</scope>
    <source>
        <strain evidence="4">LCS9</strain>
    </source>
</reference>
<protein>
    <submittedName>
        <fullName evidence="3">Glycerophosphodiester phosphodiesterase</fullName>
    </submittedName>
</protein>
<feature type="chain" id="PRO_5008001042" evidence="1">
    <location>
        <begin position="20"/>
        <end position="307"/>
    </location>
</feature>
<dbReference type="AlphaFoldDB" id="A0A172TRU1"/>
<dbReference type="PATRIC" id="fig|1492898.3.peg.476"/>
<dbReference type="PANTHER" id="PTHR46211:SF14">
    <property type="entry name" value="GLYCEROPHOSPHODIESTER PHOSPHODIESTERASE"/>
    <property type="match status" value="1"/>
</dbReference>
<keyword evidence="4" id="KW-1185">Reference proteome</keyword>
<evidence type="ECO:0000256" key="1">
    <source>
        <dbReference type="SAM" id="SignalP"/>
    </source>
</evidence>
<dbReference type="EMBL" id="CP011390">
    <property type="protein sequence ID" value="ANE49483.1"/>
    <property type="molecule type" value="Genomic_DNA"/>
</dbReference>
<sequence>MTKVSIAIGLIAVTTLVSCATHKNSTVNKEAMNTFPAFDKEGHRGGRGLMPENTIPAMHNAIDLGVTTLEMDASISKDKKVVVSHDPYFNSDITTTPEGKTLTKQEGMALLLYGMDYNTIKKYDVGLKPHPGFPRQQKIAVHKPLLSELIASSEEYAKKKGHAPLWYNIETKSMPSGDGVKHPAPEEFVDLLVAVINEAGIANRTVIQSFDIRTLQVIHKKYPQFKTSLLMEATDKRSLDEQLNELGFVPFVYSPNYALLSTQLVNACHAKGMKVVPWTLNTKELIEQAKTYGVDGIITDYPDLYNN</sequence>
<dbReference type="SUPFAM" id="SSF51695">
    <property type="entry name" value="PLC-like phosphodiesterases"/>
    <property type="match status" value="1"/>
</dbReference>
<gene>
    <name evidence="3" type="ORF">SY85_02185</name>
</gene>
<dbReference type="Gene3D" id="3.20.20.190">
    <property type="entry name" value="Phosphatidylinositol (PI) phosphodiesterase"/>
    <property type="match status" value="1"/>
</dbReference>
<evidence type="ECO:0000313" key="4">
    <source>
        <dbReference type="Proteomes" id="UP000077177"/>
    </source>
</evidence>
<evidence type="ECO:0000259" key="2">
    <source>
        <dbReference type="PROSITE" id="PS51704"/>
    </source>
</evidence>
<dbReference type="GO" id="GO:0006629">
    <property type="term" value="P:lipid metabolic process"/>
    <property type="evidence" value="ECO:0007669"/>
    <property type="project" value="InterPro"/>
</dbReference>
<dbReference type="GO" id="GO:0008081">
    <property type="term" value="F:phosphoric diester hydrolase activity"/>
    <property type="evidence" value="ECO:0007669"/>
    <property type="project" value="InterPro"/>
</dbReference>
<feature type="signal peptide" evidence="1">
    <location>
        <begin position="1"/>
        <end position="19"/>
    </location>
</feature>
<organism evidence="3 4">
    <name type="scientific">Flavisolibacter tropicus</name>
    <dbReference type="NCBI Taxonomy" id="1492898"/>
    <lineage>
        <taxon>Bacteria</taxon>
        <taxon>Pseudomonadati</taxon>
        <taxon>Bacteroidota</taxon>
        <taxon>Chitinophagia</taxon>
        <taxon>Chitinophagales</taxon>
        <taxon>Chitinophagaceae</taxon>
        <taxon>Flavisolibacter</taxon>
    </lineage>
</organism>
<dbReference type="KEGG" id="fla:SY85_02185"/>
<dbReference type="InterPro" id="IPR017946">
    <property type="entry name" value="PLC-like_Pdiesterase_TIM-brl"/>
</dbReference>
<dbReference type="InterPro" id="IPR030395">
    <property type="entry name" value="GP_PDE_dom"/>
</dbReference>
<dbReference type="Pfam" id="PF03009">
    <property type="entry name" value="GDPD"/>
    <property type="match status" value="1"/>
</dbReference>
<dbReference type="PANTHER" id="PTHR46211">
    <property type="entry name" value="GLYCEROPHOSPHORYL DIESTER PHOSPHODIESTERASE"/>
    <property type="match status" value="1"/>
</dbReference>